<dbReference type="InterPro" id="IPR029058">
    <property type="entry name" value="AB_hydrolase_fold"/>
</dbReference>
<gene>
    <name evidence="3" type="ORF">AB986_20395</name>
</gene>
<evidence type="ECO:0000313" key="4">
    <source>
        <dbReference type="Proteomes" id="UP000035996"/>
    </source>
</evidence>
<feature type="domain" description="AB hydrolase-1" evidence="2">
    <location>
        <begin position="23"/>
        <end position="257"/>
    </location>
</feature>
<dbReference type="GO" id="GO:0016787">
    <property type="term" value="F:hydrolase activity"/>
    <property type="evidence" value="ECO:0007669"/>
    <property type="project" value="UniProtKB-KW"/>
</dbReference>
<evidence type="ECO:0000259" key="2">
    <source>
        <dbReference type="Pfam" id="PF12697"/>
    </source>
</evidence>
<keyword evidence="4" id="KW-1185">Reference proteome</keyword>
<dbReference type="RefSeq" id="WP_048313492.1">
    <property type="nucleotide sequence ID" value="NZ_CP119526.1"/>
</dbReference>
<proteinExistence type="predicted"/>
<dbReference type="Gene3D" id="3.40.50.1820">
    <property type="entry name" value="alpha/beta hydrolase"/>
    <property type="match status" value="1"/>
</dbReference>
<dbReference type="EMBL" id="LELK01000015">
    <property type="protein sequence ID" value="KMM35817.1"/>
    <property type="molecule type" value="Genomic_DNA"/>
</dbReference>
<evidence type="ECO:0000313" key="3">
    <source>
        <dbReference type="EMBL" id="KMM35817.1"/>
    </source>
</evidence>
<evidence type="ECO:0000256" key="1">
    <source>
        <dbReference type="ARBA" id="ARBA00022801"/>
    </source>
</evidence>
<dbReference type="STRING" id="157733.AB986_20395"/>
<dbReference type="PRINTS" id="PR00111">
    <property type="entry name" value="ABHYDROLASE"/>
</dbReference>
<dbReference type="InterPro" id="IPR000073">
    <property type="entry name" value="AB_hydrolase_1"/>
</dbReference>
<dbReference type="Pfam" id="PF12697">
    <property type="entry name" value="Abhydrolase_6"/>
    <property type="match status" value="1"/>
</dbReference>
<sequence>MPIVNLDHNVELYYEDVGMGSPVIFIHGVWMSSRFFKKQMPYFRQKYRAISLDLRGHGQSSHVQSGHTVANYARDLNDFMKKLQLKDVTLVGWSMGAFVIWEYLNQFGEDNVKGTVIVDELATDFKWPDFEIGAFDLPALTGMMRDIQTDQTGLLKGFIPLMFKEELPEADLEWMLDETTKLPSSIASAILFDQSIVDCRPYLNSITIPTLLCFGKEEKLIPVAAGEHLRNEIPNAKLEVFEESCHCPFLEEPDRFNSVVDEFVKSLHK</sequence>
<keyword evidence="1 3" id="KW-0378">Hydrolase</keyword>
<dbReference type="PANTHER" id="PTHR43798:SF31">
    <property type="entry name" value="AB HYDROLASE SUPERFAMILY PROTEIN YCLE"/>
    <property type="match status" value="1"/>
</dbReference>
<accession>A0A0J6FN71</accession>
<name>A0A0J6FN71_9BACL</name>
<protein>
    <submittedName>
        <fullName evidence="3">Alpha/beta hydrolase</fullName>
    </submittedName>
</protein>
<dbReference type="SUPFAM" id="SSF53474">
    <property type="entry name" value="alpha/beta-Hydrolases"/>
    <property type="match status" value="1"/>
</dbReference>
<reference evidence="3" key="1">
    <citation type="submission" date="2015-06" db="EMBL/GenBank/DDBJ databases">
        <authorList>
            <person name="Liu B."/>
            <person name="Wang J."/>
            <person name="Zhu Y."/>
            <person name="Liu G."/>
            <person name="Chen Q."/>
            <person name="Zheng C."/>
            <person name="Che J."/>
            <person name="Ge C."/>
            <person name="Shi H."/>
            <person name="Pan Z."/>
            <person name="Liu X."/>
        </authorList>
    </citation>
    <scope>NUCLEOTIDE SEQUENCE [LARGE SCALE GENOMIC DNA]</scope>
    <source>
        <strain evidence="3">DSM 16346</strain>
    </source>
</reference>
<dbReference type="InterPro" id="IPR050266">
    <property type="entry name" value="AB_hydrolase_sf"/>
</dbReference>
<dbReference type="PANTHER" id="PTHR43798">
    <property type="entry name" value="MONOACYLGLYCEROL LIPASE"/>
    <property type="match status" value="1"/>
</dbReference>
<dbReference type="Proteomes" id="UP000035996">
    <property type="component" value="Unassembled WGS sequence"/>
</dbReference>
<organism evidence="3 4">
    <name type="scientific">Guptibacillus hwajinpoensis</name>
    <dbReference type="NCBI Taxonomy" id="208199"/>
    <lineage>
        <taxon>Bacteria</taxon>
        <taxon>Bacillati</taxon>
        <taxon>Bacillota</taxon>
        <taxon>Bacilli</taxon>
        <taxon>Bacillales</taxon>
        <taxon>Guptibacillaceae</taxon>
        <taxon>Guptibacillus</taxon>
    </lineage>
</organism>
<comment type="caution">
    <text evidence="3">The sequence shown here is derived from an EMBL/GenBank/DDBJ whole genome shotgun (WGS) entry which is preliminary data.</text>
</comment>
<dbReference type="PATRIC" id="fig|157733.3.peg.1886"/>
<dbReference type="AlphaFoldDB" id="A0A0J6FN71"/>
<dbReference type="GO" id="GO:0016020">
    <property type="term" value="C:membrane"/>
    <property type="evidence" value="ECO:0007669"/>
    <property type="project" value="TreeGrafter"/>
</dbReference>
<dbReference type="OrthoDB" id="9773293at2"/>